<organism evidence="6 7">
    <name type="scientific">Nocardia jiangxiensis</name>
    <dbReference type="NCBI Taxonomy" id="282685"/>
    <lineage>
        <taxon>Bacteria</taxon>
        <taxon>Bacillati</taxon>
        <taxon>Actinomycetota</taxon>
        <taxon>Actinomycetes</taxon>
        <taxon>Mycobacteriales</taxon>
        <taxon>Nocardiaceae</taxon>
        <taxon>Nocardia</taxon>
    </lineage>
</organism>
<keyword evidence="1" id="KW-0805">Transcription regulation</keyword>
<evidence type="ECO:0000256" key="3">
    <source>
        <dbReference type="ARBA" id="ARBA00023163"/>
    </source>
</evidence>
<dbReference type="InterPro" id="IPR001647">
    <property type="entry name" value="HTH_TetR"/>
</dbReference>
<feature type="DNA-binding region" description="H-T-H motif" evidence="4">
    <location>
        <begin position="40"/>
        <end position="59"/>
    </location>
</feature>
<dbReference type="SUPFAM" id="SSF48498">
    <property type="entry name" value="Tetracyclin repressor-like, C-terminal domain"/>
    <property type="match status" value="1"/>
</dbReference>
<protein>
    <submittedName>
        <fullName evidence="6">TetR/AcrR family transcriptional regulator</fullName>
    </submittedName>
</protein>
<dbReference type="PROSITE" id="PS50977">
    <property type="entry name" value="HTH_TETR_2"/>
    <property type="match status" value="1"/>
</dbReference>
<evidence type="ECO:0000256" key="4">
    <source>
        <dbReference type="PROSITE-ProRule" id="PRU00335"/>
    </source>
</evidence>
<name>A0ABW6S0Q5_9NOCA</name>
<keyword evidence="2 4" id="KW-0238">DNA-binding</keyword>
<dbReference type="RefSeq" id="WP_387403918.1">
    <property type="nucleotide sequence ID" value="NZ_JBIAQY010000004.1"/>
</dbReference>
<evidence type="ECO:0000259" key="5">
    <source>
        <dbReference type="PROSITE" id="PS50977"/>
    </source>
</evidence>
<evidence type="ECO:0000313" key="7">
    <source>
        <dbReference type="Proteomes" id="UP001601992"/>
    </source>
</evidence>
<dbReference type="SUPFAM" id="SSF46689">
    <property type="entry name" value="Homeodomain-like"/>
    <property type="match status" value="1"/>
</dbReference>
<dbReference type="Gene3D" id="1.10.10.60">
    <property type="entry name" value="Homeodomain-like"/>
    <property type="match status" value="1"/>
</dbReference>
<sequence>MSGPAKRRGSVRELHRELTRERLAEGAVECFAAKGYVATTIDDITATAGTTRATFYLHFKSKAEVALEVLRRLGEQFDPIYAELFELAPAPRRDKIQTWLGHTIDIWESTHAAFAALGEAGAVEAAVREQQQTSFDQDIELLTAALEKNAKWTHPQARARATVLFSQLQQLFLRWSTHGWDVDRPELLEVLTDMWCAALKVRSSRS</sequence>
<evidence type="ECO:0000256" key="2">
    <source>
        <dbReference type="ARBA" id="ARBA00023125"/>
    </source>
</evidence>
<dbReference type="PANTHER" id="PTHR30055">
    <property type="entry name" value="HTH-TYPE TRANSCRIPTIONAL REGULATOR RUTR"/>
    <property type="match status" value="1"/>
</dbReference>
<reference evidence="6 7" key="1">
    <citation type="submission" date="2024-10" db="EMBL/GenBank/DDBJ databases">
        <title>The Natural Products Discovery Center: Release of the First 8490 Sequenced Strains for Exploring Actinobacteria Biosynthetic Diversity.</title>
        <authorList>
            <person name="Kalkreuter E."/>
            <person name="Kautsar S.A."/>
            <person name="Yang D."/>
            <person name="Bader C.D."/>
            <person name="Teijaro C.N."/>
            <person name="Fluegel L."/>
            <person name="Davis C.M."/>
            <person name="Simpson J.R."/>
            <person name="Lauterbach L."/>
            <person name="Steele A.D."/>
            <person name="Gui C."/>
            <person name="Meng S."/>
            <person name="Li G."/>
            <person name="Viehrig K."/>
            <person name="Ye F."/>
            <person name="Su P."/>
            <person name="Kiefer A.F."/>
            <person name="Nichols A."/>
            <person name="Cepeda A.J."/>
            <person name="Yan W."/>
            <person name="Fan B."/>
            <person name="Jiang Y."/>
            <person name="Adhikari A."/>
            <person name="Zheng C.-J."/>
            <person name="Schuster L."/>
            <person name="Cowan T.M."/>
            <person name="Smanski M.J."/>
            <person name="Chevrette M.G."/>
            <person name="De Carvalho L.P.S."/>
            <person name="Shen B."/>
        </authorList>
    </citation>
    <scope>NUCLEOTIDE SEQUENCE [LARGE SCALE GENOMIC DNA]</scope>
    <source>
        <strain evidence="6 7">NPDC002593</strain>
    </source>
</reference>
<dbReference type="EMBL" id="JBIAQY010000004">
    <property type="protein sequence ID" value="MFF3569168.1"/>
    <property type="molecule type" value="Genomic_DNA"/>
</dbReference>
<evidence type="ECO:0000256" key="1">
    <source>
        <dbReference type="ARBA" id="ARBA00023015"/>
    </source>
</evidence>
<keyword evidence="7" id="KW-1185">Reference proteome</keyword>
<keyword evidence="3" id="KW-0804">Transcription</keyword>
<comment type="caution">
    <text evidence="6">The sequence shown here is derived from an EMBL/GenBank/DDBJ whole genome shotgun (WGS) entry which is preliminary data.</text>
</comment>
<dbReference type="Pfam" id="PF00440">
    <property type="entry name" value="TetR_N"/>
    <property type="match status" value="1"/>
</dbReference>
<gene>
    <name evidence="6" type="ORF">ACFYXQ_15450</name>
</gene>
<dbReference type="Gene3D" id="1.10.357.10">
    <property type="entry name" value="Tetracycline Repressor, domain 2"/>
    <property type="match status" value="1"/>
</dbReference>
<accession>A0ABW6S0Q5</accession>
<dbReference type="Proteomes" id="UP001601992">
    <property type="component" value="Unassembled WGS sequence"/>
</dbReference>
<evidence type="ECO:0000313" key="6">
    <source>
        <dbReference type="EMBL" id="MFF3569168.1"/>
    </source>
</evidence>
<feature type="domain" description="HTH tetR-type" evidence="5">
    <location>
        <begin position="17"/>
        <end position="77"/>
    </location>
</feature>
<dbReference type="PRINTS" id="PR00455">
    <property type="entry name" value="HTHTETR"/>
</dbReference>
<dbReference type="InterPro" id="IPR009057">
    <property type="entry name" value="Homeodomain-like_sf"/>
</dbReference>
<dbReference type="InterPro" id="IPR036271">
    <property type="entry name" value="Tet_transcr_reg_TetR-rel_C_sf"/>
</dbReference>
<proteinExistence type="predicted"/>
<dbReference type="PANTHER" id="PTHR30055:SF234">
    <property type="entry name" value="HTH-TYPE TRANSCRIPTIONAL REGULATOR BETI"/>
    <property type="match status" value="1"/>
</dbReference>
<dbReference type="InterPro" id="IPR050109">
    <property type="entry name" value="HTH-type_TetR-like_transc_reg"/>
</dbReference>